<dbReference type="RefSeq" id="WP_242871712.1">
    <property type="nucleotide sequence ID" value="NZ_FNID01000017.1"/>
</dbReference>
<accession>A0A1H0ARF0</accession>
<name>A0A1H0ARF0_9FIRM</name>
<organism evidence="1 2">
    <name type="scientific">Acetanaerobacterium elongatum</name>
    <dbReference type="NCBI Taxonomy" id="258515"/>
    <lineage>
        <taxon>Bacteria</taxon>
        <taxon>Bacillati</taxon>
        <taxon>Bacillota</taxon>
        <taxon>Clostridia</taxon>
        <taxon>Eubacteriales</taxon>
        <taxon>Oscillospiraceae</taxon>
        <taxon>Acetanaerobacterium</taxon>
    </lineage>
</organism>
<evidence type="ECO:0000313" key="2">
    <source>
        <dbReference type="Proteomes" id="UP000199182"/>
    </source>
</evidence>
<evidence type="ECO:0000313" key="1">
    <source>
        <dbReference type="EMBL" id="SDN36108.1"/>
    </source>
</evidence>
<dbReference type="InterPro" id="IPR014198">
    <property type="entry name" value="Spore_III_AB"/>
</dbReference>
<dbReference type="STRING" id="258515.SAMN05192585_11719"/>
<reference evidence="1 2" key="1">
    <citation type="submission" date="2016-10" db="EMBL/GenBank/DDBJ databases">
        <authorList>
            <person name="de Groot N.N."/>
        </authorList>
    </citation>
    <scope>NUCLEOTIDE SEQUENCE [LARGE SCALE GENOMIC DNA]</scope>
    <source>
        <strain evidence="1 2">CGMCC 1.5012</strain>
    </source>
</reference>
<dbReference type="Proteomes" id="UP000199182">
    <property type="component" value="Unassembled WGS sequence"/>
</dbReference>
<keyword evidence="2" id="KW-1185">Reference proteome</keyword>
<gene>
    <name evidence="1" type="ORF">SAMN05192585_11719</name>
</gene>
<sequence length="150" mass="17041">MCRKLIEKVKFLEKIIGMLDYFSAQISYSRQPVPDIIKALACSERFGTLLFLQKCLEELNSGQTFQKAWCLAVTYYKKSMPIEDEDISRLLALGEYIGTTDSEEQNKTLVLYQKLFTQSYEKAKSESSSHSRMYTTLGVLSGLGLAVLIL</sequence>
<dbReference type="AlphaFoldDB" id="A0A1H0ARF0"/>
<protein>
    <submittedName>
        <fullName evidence="1">Stage III sporulation protein AB</fullName>
    </submittedName>
</protein>
<dbReference type="Pfam" id="PF09548">
    <property type="entry name" value="Spore_III_AB"/>
    <property type="match status" value="1"/>
</dbReference>
<dbReference type="EMBL" id="FNID01000017">
    <property type="protein sequence ID" value="SDN36108.1"/>
    <property type="molecule type" value="Genomic_DNA"/>
</dbReference>
<proteinExistence type="predicted"/>